<organism evidence="1 2">
    <name type="scientific">Puccinia graminis f. sp. tritici</name>
    <dbReference type="NCBI Taxonomy" id="56615"/>
    <lineage>
        <taxon>Eukaryota</taxon>
        <taxon>Fungi</taxon>
        <taxon>Dikarya</taxon>
        <taxon>Basidiomycota</taxon>
        <taxon>Pucciniomycotina</taxon>
        <taxon>Pucciniomycetes</taxon>
        <taxon>Pucciniales</taxon>
        <taxon>Pucciniaceae</taxon>
        <taxon>Puccinia</taxon>
    </lineage>
</organism>
<name>A0A5B0NBI6_PUCGR</name>
<dbReference type="Proteomes" id="UP000325313">
    <property type="component" value="Unassembled WGS sequence"/>
</dbReference>
<comment type="caution">
    <text evidence="1">The sequence shown here is derived from an EMBL/GenBank/DDBJ whole genome shotgun (WGS) entry which is preliminary data.</text>
</comment>
<sequence>MYVFAVQNFGRVPACLCKTRHRSCFNQCDHDHSKLSINIKHDLRYLSTYAQPQLQGVWYLGV</sequence>
<reference evidence="1 2" key="1">
    <citation type="submission" date="2019-05" db="EMBL/GenBank/DDBJ databases">
        <title>Emergence of the Ug99 lineage of the wheat stem rust pathogen through somatic hybridization.</title>
        <authorList>
            <person name="Li F."/>
            <person name="Upadhyaya N.M."/>
            <person name="Sperschneider J."/>
            <person name="Matny O."/>
            <person name="Nguyen-Phuc H."/>
            <person name="Mago R."/>
            <person name="Raley C."/>
            <person name="Miller M.E."/>
            <person name="Silverstein K.A.T."/>
            <person name="Henningsen E."/>
            <person name="Hirsch C.D."/>
            <person name="Visser B."/>
            <person name="Pretorius Z.A."/>
            <person name="Steffenson B.J."/>
            <person name="Schwessinger B."/>
            <person name="Dodds P.N."/>
            <person name="Figueroa M."/>
        </authorList>
    </citation>
    <scope>NUCLEOTIDE SEQUENCE [LARGE SCALE GENOMIC DNA]</scope>
    <source>
        <strain evidence="1 2">Ug99</strain>
    </source>
</reference>
<evidence type="ECO:0000313" key="2">
    <source>
        <dbReference type="Proteomes" id="UP000325313"/>
    </source>
</evidence>
<dbReference type="EMBL" id="VDEP01000414">
    <property type="protein sequence ID" value="KAA1086063.1"/>
    <property type="molecule type" value="Genomic_DNA"/>
</dbReference>
<protein>
    <submittedName>
        <fullName evidence="1">Uncharacterized protein</fullName>
    </submittedName>
</protein>
<proteinExistence type="predicted"/>
<gene>
    <name evidence="1" type="ORF">PGTUg99_012476</name>
</gene>
<evidence type="ECO:0000313" key="1">
    <source>
        <dbReference type="EMBL" id="KAA1086063.1"/>
    </source>
</evidence>
<dbReference type="AlphaFoldDB" id="A0A5B0NBI6"/>
<accession>A0A5B0NBI6</accession>